<reference evidence="2 3" key="1">
    <citation type="submission" date="2021-03" db="EMBL/GenBank/DDBJ databases">
        <title>Fibrella sp. HMF5036 genome sequencing and assembly.</title>
        <authorList>
            <person name="Kang H."/>
            <person name="Kim H."/>
            <person name="Bae S."/>
            <person name="Joh K."/>
        </authorList>
    </citation>
    <scope>NUCLEOTIDE SEQUENCE [LARGE SCALE GENOMIC DNA]</scope>
    <source>
        <strain evidence="2 3">HMF5036</strain>
    </source>
</reference>
<dbReference type="EMBL" id="JAFMYU010000015">
    <property type="protein sequence ID" value="MBO0932953.1"/>
    <property type="molecule type" value="Genomic_DNA"/>
</dbReference>
<feature type="signal peptide" evidence="1">
    <location>
        <begin position="1"/>
        <end position="21"/>
    </location>
</feature>
<name>A0A939G841_9BACT</name>
<organism evidence="2 3">
    <name type="scientific">Fibrella aquatilis</name>
    <dbReference type="NCBI Taxonomy" id="2817059"/>
    <lineage>
        <taxon>Bacteria</taxon>
        <taxon>Pseudomonadati</taxon>
        <taxon>Bacteroidota</taxon>
        <taxon>Cytophagia</taxon>
        <taxon>Cytophagales</taxon>
        <taxon>Spirosomataceae</taxon>
        <taxon>Fibrella</taxon>
    </lineage>
</organism>
<keyword evidence="3" id="KW-1185">Reference proteome</keyword>
<dbReference type="RefSeq" id="WP_207336911.1">
    <property type="nucleotide sequence ID" value="NZ_JAFMYU010000015.1"/>
</dbReference>
<evidence type="ECO:0000313" key="2">
    <source>
        <dbReference type="EMBL" id="MBO0932953.1"/>
    </source>
</evidence>
<evidence type="ECO:0000313" key="3">
    <source>
        <dbReference type="Proteomes" id="UP000664795"/>
    </source>
</evidence>
<accession>A0A939G841</accession>
<evidence type="ECO:0000256" key="1">
    <source>
        <dbReference type="SAM" id="SignalP"/>
    </source>
</evidence>
<feature type="chain" id="PRO_5037850366" evidence="1">
    <location>
        <begin position="22"/>
        <end position="64"/>
    </location>
</feature>
<gene>
    <name evidence="2" type="ORF">J2I48_18235</name>
</gene>
<keyword evidence="1" id="KW-0732">Signal</keyword>
<sequence length="64" mass="7038">MKSTTVVLLLIASLAITEAPAAAYSASPTVKEVAIFRKKKKGFRRKKGFLWGLFKKNDCGCPNH</sequence>
<dbReference type="Proteomes" id="UP000664795">
    <property type="component" value="Unassembled WGS sequence"/>
</dbReference>
<dbReference type="AlphaFoldDB" id="A0A939G841"/>
<proteinExistence type="predicted"/>
<comment type="caution">
    <text evidence="2">The sequence shown here is derived from an EMBL/GenBank/DDBJ whole genome shotgun (WGS) entry which is preliminary data.</text>
</comment>
<protein>
    <submittedName>
        <fullName evidence="2">Uncharacterized protein</fullName>
    </submittedName>
</protein>